<proteinExistence type="predicted"/>
<dbReference type="VEuPathDB" id="FungiDB:QG37_04556"/>
<protein>
    <submittedName>
        <fullName evidence="1">Uncharacterized protein</fullName>
    </submittedName>
</protein>
<name>A0A0L0NYA5_CANAR</name>
<organism evidence="1 2">
    <name type="scientific">Candidozyma auris</name>
    <name type="common">Yeast</name>
    <name type="synonym">Candida auris</name>
    <dbReference type="NCBI Taxonomy" id="498019"/>
    <lineage>
        <taxon>Eukaryota</taxon>
        <taxon>Fungi</taxon>
        <taxon>Dikarya</taxon>
        <taxon>Ascomycota</taxon>
        <taxon>Saccharomycotina</taxon>
        <taxon>Pichiomycetes</taxon>
        <taxon>Metschnikowiaceae</taxon>
        <taxon>Candidozyma</taxon>
    </lineage>
</organism>
<dbReference type="AlphaFoldDB" id="A0A0L0NYA5"/>
<sequence length="39" mass="4336">MVIEEVSWASGYFQGSVTTEMDECTESNDSALQIDDVTF</sequence>
<reference evidence="2" key="1">
    <citation type="journal article" date="2015" name="BMC Genomics">
        <title>Draft genome of a commonly misdiagnosed multidrug resistant pathogen Candida auris.</title>
        <authorList>
            <person name="Chatterjee S."/>
            <person name="Alampalli S.V."/>
            <person name="Nageshan R.K."/>
            <person name="Chettiar S.T."/>
            <person name="Joshi S."/>
            <person name="Tatu U.S."/>
        </authorList>
    </citation>
    <scope>NUCLEOTIDE SEQUENCE [LARGE SCALE GENOMIC DNA]</scope>
    <source>
        <strain evidence="2">6684</strain>
    </source>
</reference>
<gene>
    <name evidence="1" type="ORF">QG37_04556</name>
</gene>
<comment type="caution">
    <text evidence="1">The sequence shown here is derived from an EMBL/GenBank/DDBJ whole genome shotgun (WGS) entry which is preliminary data.</text>
</comment>
<dbReference type="EMBL" id="LGST01000031">
    <property type="protein sequence ID" value="KND98655.1"/>
    <property type="molecule type" value="Genomic_DNA"/>
</dbReference>
<dbReference type="Proteomes" id="UP000037122">
    <property type="component" value="Unassembled WGS sequence"/>
</dbReference>
<evidence type="ECO:0000313" key="1">
    <source>
        <dbReference type="EMBL" id="KND98655.1"/>
    </source>
</evidence>
<accession>A0A0L0NYA5</accession>
<evidence type="ECO:0000313" key="2">
    <source>
        <dbReference type="Proteomes" id="UP000037122"/>
    </source>
</evidence>